<feature type="signal peptide" evidence="2">
    <location>
        <begin position="1"/>
        <end position="26"/>
    </location>
</feature>
<sequence length="212" mass="22786">MIRSPQRRAAIAAAVLSIVAAGGACAGEEEAEPPASSSDSQEPTAEPEPKDARLRARVGAVTGELRPERRRAVARAVGGAVDRWFEAAWLAGDYPRTKFGLGAFPGFTREAAGRARADRRLLTNRVLGGRVDDVVARRREVVVDIFSPAGRPAGATARFRMVMVTLGQAERRVAVRGSLVLTPGPERWRITGYDVARDVRATKRSATKGEKS</sequence>
<dbReference type="RefSeq" id="WP_192143455.1">
    <property type="nucleotide sequence ID" value="NZ_JACYXZ010000003.1"/>
</dbReference>
<dbReference type="EMBL" id="JACYXZ010000003">
    <property type="protein sequence ID" value="MBD8870121.1"/>
    <property type="molecule type" value="Genomic_DNA"/>
</dbReference>
<evidence type="ECO:0000313" key="3">
    <source>
        <dbReference type="EMBL" id="MBD8870121.1"/>
    </source>
</evidence>
<reference evidence="3" key="1">
    <citation type="submission" date="2020-09" db="EMBL/GenBank/DDBJ databases">
        <title>Nocardioides sp. strain MJB4 16S ribosomal RNA gene Genome sequencing and assembly.</title>
        <authorList>
            <person name="Kim I."/>
        </authorList>
    </citation>
    <scope>NUCLEOTIDE SEQUENCE</scope>
    <source>
        <strain evidence="3">MJB4</strain>
    </source>
</reference>
<evidence type="ECO:0000256" key="2">
    <source>
        <dbReference type="SAM" id="SignalP"/>
    </source>
</evidence>
<feature type="compositionally biased region" description="Low complexity" evidence="1">
    <location>
        <begin position="33"/>
        <end position="43"/>
    </location>
</feature>
<dbReference type="AlphaFoldDB" id="A0A927Q300"/>
<evidence type="ECO:0000256" key="1">
    <source>
        <dbReference type="SAM" id="MobiDB-lite"/>
    </source>
</evidence>
<name>A0A927Q300_9ACTN</name>
<dbReference type="Proteomes" id="UP000616839">
    <property type="component" value="Unassembled WGS sequence"/>
</dbReference>
<organism evidence="3 4">
    <name type="scientific">Nocardioides donggukensis</name>
    <dbReference type="NCBI Taxonomy" id="2774019"/>
    <lineage>
        <taxon>Bacteria</taxon>
        <taxon>Bacillati</taxon>
        <taxon>Actinomycetota</taxon>
        <taxon>Actinomycetes</taxon>
        <taxon>Propionibacteriales</taxon>
        <taxon>Nocardioidaceae</taxon>
        <taxon>Nocardioides</taxon>
    </lineage>
</organism>
<accession>A0A927Q300</accession>
<keyword evidence="4" id="KW-1185">Reference proteome</keyword>
<feature type="chain" id="PRO_5038034321" description="SnoaL-like domain-containing protein" evidence="2">
    <location>
        <begin position="27"/>
        <end position="212"/>
    </location>
</feature>
<evidence type="ECO:0008006" key="5">
    <source>
        <dbReference type="Google" id="ProtNLM"/>
    </source>
</evidence>
<feature type="region of interest" description="Disordered" evidence="1">
    <location>
        <begin position="26"/>
        <end position="52"/>
    </location>
</feature>
<gene>
    <name evidence="3" type="ORF">IE331_10855</name>
</gene>
<evidence type="ECO:0000313" key="4">
    <source>
        <dbReference type="Proteomes" id="UP000616839"/>
    </source>
</evidence>
<protein>
    <recommendedName>
        <fullName evidence="5">SnoaL-like domain-containing protein</fullName>
    </recommendedName>
</protein>
<proteinExistence type="predicted"/>
<comment type="caution">
    <text evidence="3">The sequence shown here is derived from an EMBL/GenBank/DDBJ whole genome shotgun (WGS) entry which is preliminary data.</text>
</comment>
<keyword evidence="2" id="KW-0732">Signal</keyword>
<dbReference type="PROSITE" id="PS51257">
    <property type="entry name" value="PROKAR_LIPOPROTEIN"/>
    <property type="match status" value="1"/>
</dbReference>